<evidence type="ECO:0000259" key="12">
    <source>
        <dbReference type="SMART" id="SM00985"/>
    </source>
</evidence>
<comment type="similarity">
    <text evidence="3 11">Belongs to the ubiquitin-activating E1 family.</text>
</comment>
<evidence type="ECO:0000256" key="11">
    <source>
        <dbReference type="RuleBase" id="RU000519"/>
    </source>
</evidence>
<dbReference type="PANTHER" id="PTHR10953">
    <property type="entry name" value="UBIQUITIN-ACTIVATING ENZYME E1"/>
    <property type="match status" value="1"/>
</dbReference>
<reference evidence="13 14" key="1">
    <citation type="submission" date="2008-07" db="EMBL/GenBank/DDBJ databases">
        <authorList>
            <person name="El-Sayed N."/>
            <person name="Caler E."/>
            <person name="Inman J."/>
            <person name="Amedeo P."/>
            <person name="Hass B."/>
            <person name="Wortman J."/>
        </authorList>
    </citation>
    <scope>NUCLEOTIDE SEQUENCE [LARGE SCALE GENOMIC DNA]</scope>
    <source>
        <strain evidence="14">ATCC 50983 / TXsc</strain>
    </source>
</reference>
<dbReference type="EC" id="6.2.1.45" evidence="5"/>
<dbReference type="GO" id="GO:0019948">
    <property type="term" value="F:SUMO activating enzyme activity"/>
    <property type="evidence" value="ECO:0007669"/>
    <property type="project" value="TreeGrafter"/>
</dbReference>
<dbReference type="GO" id="GO:0004839">
    <property type="term" value="F:ubiquitin activating enzyme activity"/>
    <property type="evidence" value="ECO:0007669"/>
    <property type="project" value="UniProtKB-EC"/>
</dbReference>
<dbReference type="OrthoDB" id="10252231at2759"/>
<dbReference type="GO" id="GO:0031510">
    <property type="term" value="C:SUMO activating enzyme complex"/>
    <property type="evidence" value="ECO:0007669"/>
    <property type="project" value="TreeGrafter"/>
</dbReference>
<dbReference type="SMART" id="SM00985">
    <property type="entry name" value="UBA_e1_C"/>
    <property type="match status" value="1"/>
</dbReference>
<dbReference type="InterPro" id="IPR038252">
    <property type="entry name" value="UBA_E1_C_sf"/>
</dbReference>
<dbReference type="Pfam" id="PF09358">
    <property type="entry name" value="E1_UFD"/>
    <property type="match status" value="1"/>
</dbReference>
<dbReference type="UniPathway" id="UPA00143"/>
<dbReference type="Gene3D" id="3.40.50.12550">
    <property type="entry name" value="Ubiquitin-activating enzyme E1, inactive adenylation domain, subdomain 2"/>
    <property type="match status" value="1"/>
</dbReference>
<organism evidence="14">
    <name type="scientific">Perkinsus marinus (strain ATCC 50983 / TXsc)</name>
    <dbReference type="NCBI Taxonomy" id="423536"/>
    <lineage>
        <taxon>Eukaryota</taxon>
        <taxon>Sar</taxon>
        <taxon>Alveolata</taxon>
        <taxon>Perkinsozoa</taxon>
        <taxon>Perkinsea</taxon>
        <taxon>Perkinsida</taxon>
        <taxon>Perkinsidae</taxon>
        <taxon>Perkinsus</taxon>
    </lineage>
</organism>
<dbReference type="FunFam" id="3.50.50.80:FF:000005">
    <property type="entry name" value="Ubiquitin-activating enzyme E1"/>
    <property type="match status" value="1"/>
</dbReference>
<keyword evidence="9 11" id="KW-0067">ATP-binding</keyword>
<dbReference type="Pfam" id="PF00899">
    <property type="entry name" value="ThiF"/>
    <property type="match status" value="1"/>
</dbReference>
<name>C5KEK7_PERM5</name>
<dbReference type="InterPro" id="IPR042063">
    <property type="entry name" value="Ubi_acti_E1_SCCH"/>
</dbReference>
<protein>
    <recommendedName>
        <fullName evidence="5">E1 ubiquitin-activating enzyme</fullName>
        <ecNumber evidence="5">6.2.1.45</ecNumber>
    </recommendedName>
</protein>
<dbReference type="InterPro" id="IPR000594">
    <property type="entry name" value="ThiF_NAD_FAD-bd"/>
</dbReference>
<keyword evidence="7 11" id="KW-0547">Nucleotide-binding</keyword>
<comment type="pathway">
    <text evidence="2">Protein modification; protein ubiquitination.</text>
</comment>
<dbReference type="Gene3D" id="3.10.290.60">
    <property type="entry name" value="Ubiquitin-activating enzyme E1, UFD domain"/>
    <property type="match status" value="1"/>
</dbReference>
<dbReference type="GO" id="GO:0005524">
    <property type="term" value="F:ATP binding"/>
    <property type="evidence" value="ECO:0007669"/>
    <property type="project" value="UniProtKB-KW"/>
</dbReference>
<evidence type="ECO:0000256" key="5">
    <source>
        <dbReference type="ARBA" id="ARBA00012990"/>
    </source>
</evidence>
<evidence type="ECO:0000256" key="3">
    <source>
        <dbReference type="ARBA" id="ARBA00005673"/>
    </source>
</evidence>
<dbReference type="FunCoup" id="C5KEK7">
    <property type="interactions" value="671"/>
</dbReference>
<dbReference type="FunFam" id="3.40.50.720:FF:000015">
    <property type="entry name" value="Ubiquitin-activating enzyme E1 1"/>
    <property type="match status" value="1"/>
</dbReference>
<evidence type="ECO:0000313" key="14">
    <source>
        <dbReference type="Proteomes" id="UP000007800"/>
    </source>
</evidence>
<evidence type="ECO:0000256" key="6">
    <source>
        <dbReference type="ARBA" id="ARBA00022598"/>
    </source>
</evidence>
<dbReference type="PROSITE" id="PS00865">
    <property type="entry name" value="UBIQUITIN_ACTIVAT_2"/>
    <property type="match status" value="1"/>
</dbReference>
<dbReference type="InterPro" id="IPR018965">
    <property type="entry name" value="Ub-activating_enz_E1_C"/>
</dbReference>
<dbReference type="GO" id="GO:0005737">
    <property type="term" value="C:cytoplasm"/>
    <property type="evidence" value="ECO:0007669"/>
    <property type="project" value="TreeGrafter"/>
</dbReference>
<evidence type="ECO:0000256" key="4">
    <source>
        <dbReference type="ARBA" id="ARBA00011245"/>
    </source>
</evidence>
<dbReference type="Gene3D" id="3.40.50.720">
    <property type="entry name" value="NAD(P)-binding Rossmann-like Domain"/>
    <property type="match status" value="1"/>
</dbReference>
<dbReference type="InterPro" id="IPR019572">
    <property type="entry name" value="UBA_E1_SCCH"/>
</dbReference>
<dbReference type="PRINTS" id="PR01849">
    <property type="entry name" value="UBIQUITINACT"/>
</dbReference>
<dbReference type="InterPro" id="IPR045886">
    <property type="entry name" value="ThiF/MoeB/HesA"/>
</dbReference>
<proteinExistence type="inferred from homology"/>
<feature type="active site" description="Glycyl thioester intermediate" evidence="10">
    <location>
        <position position="582"/>
    </location>
</feature>
<keyword evidence="14" id="KW-1185">Reference proteome</keyword>
<dbReference type="GeneID" id="9053267"/>
<gene>
    <name evidence="13" type="ORF">Pmar_PMAR009580</name>
</gene>
<evidence type="ECO:0000256" key="2">
    <source>
        <dbReference type="ARBA" id="ARBA00004906"/>
    </source>
</evidence>
<evidence type="ECO:0000256" key="10">
    <source>
        <dbReference type="PROSITE-ProRule" id="PRU10132"/>
    </source>
</evidence>
<dbReference type="OMA" id="GANLHAF"/>
<evidence type="ECO:0000256" key="8">
    <source>
        <dbReference type="ARBA" id="ARBA00022786"/>
    </source>
</evidence>
<evidence type="ECO:0000256" key="9">
    <source>
        <dbReference type="ARBA" id="ARBA00022840"/>
    </source>
</evidence>
<dbReference type="InterPro" id="IPR032418">
    <property type="entry name" value="E1_FCCH"/>
</dbReference>
<feature type="domain" description="Ubiquitin-activating enzyme E1 C-terminal" evidence="12">
    <location>
        <begin position="902"/>
        <end position="1041"/>
    </location>
</feature>
<dbReference type="InterPro" id="IPR033127">
    <property type="entry name" value="UBQ-activ_enz_E1_Cys_AS"/>
</dbReference>
<dbReference type="EMBL" id="GG672330">
    <property type="protein sequence ID" value="EER17145.1"/>
    <property type="molecule type" value="Genomic_DNA"/>
</dbReference>
<evidence type="ECO:0000256" key="1">
    <source>
        <dbReference type="ARBA" id="ARBA00000488"/>
    </source>
</evidence>
<dbReference type="GO" id="GO:0016925">
    <property type="term" value="P:protein sumoylation"/>
    <property type="evidence" value="ECO:0007669"/>
    <property type="project" value="TreeGrafter"/>
</dbReference>
<evidence type="ECO:0000256" key="7">
    <source>
        <dbReference type="ARBA" id="ARBA00022741"/>
    </source>
</evidence>
<dbReference type="Gene3D" id="1.10.10.2660">
    <property type="entry name" value="Ubiquitin-activating enzyme E1, SCCH domain"/>
    <property type="match status" value="1"/>
</dbReference>
<evidence type="ECO:0000313" key="13">
    <source>
        <dbReference type="EMBL" id="EER17145.1"/>
    </source>
</evidence>
<keyword evidence="6 11" id="KW-0436">Ligase</keyword>
<dbReference type="Pfam" id="PF16190">
    <property type="entry name" value="E1_FCCH"/>
    <property type="match status" value="1"/>
</dbReference>
<sequence>MASKEAKIDEDLYSRQIGAYGLETMGKLVKLRILVSGMRGTGVETAKNLILAGPNTVVIHDDSIVEARDMGSNFYVTDKDVGVTTRAEASYRKLQELNSYVNVRTMAGPLGDAALSDFDVIVLCDVHNRDERVRINTYCRQHNIGFIATDVYGLAGRIFVDYGDNFVVRDKDGEECRTAIVSGITQDEHAEVITYGERRHGFHNGDYVTFTEVEGMTELNGCDPVQIKVTGPYSFSIDKDTRDYHAYIREGTVTQVKMPETMKFISLEESEKNPVPPSEGMLPVPDLARIWAAAVAARSDDVYEAVLAATKAINEERKAHKDELSVDEVDEAVVRRVAYFYQSCISPMAAFAGGVVAQEVVKYTGKFTPLHQSLYWDMFELADDDTMDSKDMANFTDSTRYEDYVTVVGKKNFDKIINSKIFLVGAGALGCEFLKAFSTMGVGCGPKGKVTVTDNDRIEVSNLNRQFLFRKQHVGKQKSITAANAAKDMNPALNVEAIEVRVGPETEDILDDKFWESQSCMVNALDNIAARLYVDSRCVWYEKPLMESGTLGTKANVQVVLPNVTQSYGDSQDPPEDSIPLCTLKHFPYAIEHTIEWARDQFQGLFTETPQEVLTYLKNPSEYIDKVLAEGASSVQKDKLESVKKFLSKELTMQHCVNLAVDEFTDKYDHAIAQLLYNFPLDHKNSDGNLFWSGPKRPPQVIHYDPNDELHVAFVFACANLYATVLGIPVAHDKEEIRELSMKCTIIPFAPRNMKIKVSDDDTSTEEGACMDDEEAVQVNNKILFLVTISNNHHHDCCCQTLAEQMRSIDPELRSNLQKRISPAEFEKDDDTNFHIDFIAASANLRARNYKINEADRNKVKMIAGKIIPAIATTTAMVTGMVSCELLKVLMDEGNEYDIERYKNSFVNLALPTWILSEPLPPMKTVSKEYDPIAMGPVRAKPEGFTPWMKLVINHGPEGTLRELIDWLAKEQNAEVMILSSGNACLYNAFLPAHKKRLDQKMPELYEEITKQKIPPTRNYLVLEVSASDMDDQVDTTLPTIKYIFQ</sequence>
<dbReference type="InterPro" id="IPR035985">
    <property type="entry name" value="Ubiquitin-activating_enz"/>
</dbReference>
<dbReference type="Pfam" id="PF10585">
    <property type="entry name" value="UBA_E1_SCCH"/>
    <property type="match status" value="1"/>
</dbReference>
<dbReference type="Proteomes" id="UP000007800">
    <property type="component" value="Unassembled WGS sequence"/>
</dbReference>
<dbReference type="InterPro" id="IPR042449">
    <property type="entry name" value="Ub-E1_IAD_1"/>
</dbReference>
<comment type="catalytic activity">
    <reaction evidence="1">
        <text>ATP + ubiquitin + [E1 ubiquitin-activating enzyme]-L-cysteine = AMP + diphosphate + S-ubiquitinyl-[E1 ubiquitin-activating enzyme]-L-cysteine.</text>
        <dbReference type="EC" id="6.2.1.45"/>
    </reaction>
</comment>
<keyword evidence="8 11" id="KW-0833">Ubl conjugation pathway</keyword>
<dbReference type="RefSeq" id="XP_002785349.1">
    <property type="nucleotide sequence ID" value="XM_002785303.1"/>
</dbReference>
<accession>C5KEK7</accession>
<dbReference type="Gene3D" id="3.50.50.80">
    <property type="entry name" value="Ubiquitin-activating enzyme E1, inactive adenylation domain, subdomain 1"/>
    <property type="match status" value="1"/>
</dbReference>
<dbReference type="InterPro" id="IPR000011">
    <property type="entry name" value="UBQ/SUMO-activ_enz_E1-like"/>
</dbReference>
<dbReference type="NCBIfam" id="TIGR01408">
    <property type="entry name" value="Ube1"/>
    <property type="match status" value="1"/>
</dbReference>
<dbReference type="FunFam" id="2.40.30.180:FF:000001">
    <property type="entry name" value="ubiquitin-like modifier-activating enzyme 1"/>
    <property type="match status" value="1"/>
</dbReference>
<dbReference type="Gene3D" id="2.40.30.180">
    <property type="entry name" value="Ubiquitin-activating enzyme E1, FCCH domain"/>
    <property type="match status" value="1"/>
</dbReference>
<dbReference type="SUPFAM" id="SSF69572">
    <property type="entry name" value="Activating enzymes of the ubiquitin-like proteins"/>
    <property type="match status" value="2"/>
</dbReference>
<dbReference type="InterPro" id="IPR018075">
    <property type="entry name" value="UBQ-activ_enz_E1"/>
</dbReference>
<dbReference type="CDD" id="cd01490">
    <property type="entry name" value="Ube1_repeat2"/>
    <property type="match status" value="1"/>
</dbReference>
<dbReference type="FunFam" id="3.10.290.60:FF:000001">
    <property type="entry name" value="Ubiquitin-activating enzyme E1 2"/>
    <property type="match status" value="1"/>
</dbReference>
<dbReference type="AlphaFoldDB" id="C5KEK7"/>
<dbReference type="InterPro" id="IPR042302">
    <property type="entry name" value="E1_FCCH_sf"/>
</dbReference>
<comment type="subunit">
    <text evidence="4">Monomer.</text>
</comment>
<dbReference type="InParanoid" id="C5KEK7"/>
<dbReference type="PANTHER" id="PTHR10953:SF4">
    <property type="entry name" value="UBIQUITIN-ACTIVATING ENZYME E1 C-TERMINAL DOMAIN-CONTAINING PROTEIN"/>
    <property type="match status" value="1"/>
</dbReference>